<evidence type="ECO:0000256" key="1">
    <source>
        <dbReference type="ARBA" id="ARBA00004496"/>
    </source>
</evidence>
<name>A0AAV9XTP2_9CRYT</name>
<dbReference type="Proteomes" id="UP001311799">
    <property type="component" value="Unassembled WGS sequence"/>
</dbReference>
<protein>
    <recommendedName>
        <fullName evidence="9">Signal recognition particle 14 kDa protein</fullName>
    </recommendedName>
</protein>
<dbReference type="EMBL" id="JAWDEY010000035">
    <property type="protein sequence ID" value="KAK6588048.1"/>
    <property type="molecule type" value="Genomic_DNA"/>
</dbReference>
<evidence type="ECO:0008006" key="9">
    <source>
        <dbReference type="Google" id="ProtNLM"/>
    </source>
</evidence>
<dbReference type="GO" id="GO:0030942">
    <property type="term" value="F:endoplasmic reticulum signal peptide binding"/>
    <property type="evidence" value="ECO:0007669"/>
    <property type="project" value="InterPro"/>
</dbReference>
<dbReference type="GO" id="GO:0005786">
    <property type="term" value="C:signal recognition particle, endoplasmic reticulum targeting"/>
    <property type="evidence" value="ECO:0007669"/>
    <property type="project" value="UniProtKB-KW"/>
</dbReference>
<keyword evidence="6" id="KW-0687">Ribonucleoprotein</keyword>
<keyword evidence="4" id="KW-0694">RNA-binding</keyword>
<evidence type="ECO:0000256" key="3">
    <source>
        <dbReference type="ARBA" id="ARBA00022490"/>
    </source>
</evidence>
<comment type="caution">
    <text evidence="7">The sequence shown here is derived from an EMBL/GenBank/DDBJ whole genome shotgun (WGS) entry which is preliminary data.</text>
</comment>
<dbReference type="Gene3D" id="3.30.720.10">
    <property type="entry name" value="Signal recognition particle alu RNA binding heterodimer, srp9/1"/>
    <property type="match status" value="1"/>
</dbReference>
<evidence type="ECO:0000313" key="8">
    <source>
        <dbReference type="Proteomes" id="UP001311799"/>
    </source>
</evidence>
<keyword evidence="3" id="KW-0963">Cytoplasm</keyword>
<evidence type="ECO:0000313" key="7">
    <source>
        <dbReference type="EMBL" id="KAK6588048.1"/>
    </source>
</evidence>
<dbReference type="AlphaFoldDB" id="A0AAV9XTP2"/>
<evidence type="ECO:0000256" key="6">
    <source>
        <dbReference type="ARBA" id="ARBA00023274"/>
    </source>
</evidence>
<keyword evidence="8" id="KW-1185">Reference proteome</keyword>
<evidence type="ECO:0000256" key="2">
    <source>
        <dbReference type="ARBA" id="ARBA00010349"/>
    </source>
</evidence>
<evidence type="ECO:0000256" key="5">
    <source>
        <dbReference type="ARBA" id="ARBA00023135"/>
    </source>
</evidence>
<dbReference type="SUPFAM" id="SSF54762">
    <property type="entry name" value="Signal recognition particle alu RNA binding heterodimer, SRP9/14"/>
    <property type="match status" value="1"/>
</dbReference>
<evidence type="ECO:0000256" key="4">
    <source>
        <dbReference type="ARBA" id="ARBA00022884"/>
    </source>
</evidence>
<dbReference type="Pfam" id="PF02290">
    <property type="entry name" value="SRP14"/>
    <property type="match status" value="1"/>
</dbReference>
<gene>
    <name evidence="7" type="ORF">RS030_71095</name>
</gene>
<dbReference type="GO" id="GO:0006614">
    <property type="term" value="P:SRP-dependent cotranslational protein targeting to membrane"/>
    <property type="evidence" value="ECO:0007669"/>
    <property type="project" value="InterPro"/>
</dbReference>
<reference evidence="7 8" key="1">
    <citation type="submission" date="2023-10" db="EMBL/GenBank/DDBJ databases">
        <title>Comparative genomics analysis reveals potential genetic determinants of host preference in Cryptosporidium xiaoi.</title>
        <authorList>
            <person name="Xiao L."/>
            <person name="Li J."/>
        </authorList>
    </citation>
    <scope>NUCLEOTIDE SEQUENCE [LARGE SCALE GENOMIC DNA]</scope>
    <source>
        <strain evidence="7 8">52996</strain>
    </source>
</reference>
<comment type="similarity">
    <text evidence="2">Belongs to the SRP14 family.</text>
</comment>
<comment type="subcellular location">
    <subcellularLocation>
        <location evidence="1">Cytoplasm</location>
    </subcellularLocation>
</comment>
<accession>A0AAV9XTP2</accession>
<organism evidence="7 8">
    <name type="scientific">Cryptosporidium xiaoi</name>
    <dbReference type="NCBI Taxonomy" id="659607"/>
    <lineage>
        <taxon>Eukaryota</taxon>
        <taxon>Sar</taxon>
        <taxon>Alveolata</taxon>
        <taxon>Apicomplexa</taxon>
        <taxon>Conoidasida</taxon>
        <taxon>Coccidia</taxon>
        <taxon>Eucoccidiorida</taxon>
        <taxon>Eimeriorina</taxon>
        <taxon>Cryptosporidiidae</taxon>
        <taxon>Cryptosporidium</taxon>
    </lineage>
</organism>
<dbReference type="GO" id="GO:0008312">
    <property type="term" value="F:7S RNA binding"/>
    <property type="evidence" value="ECO:0007669"/>
    <property type="project" value="InterPro"/>
</dbReference>
<proteinExistence type="inferred from homology"/>
<dbReference type="InterPro" id="IPR009018">
    <property type="entry name" value="Signal_recog_particle_SRP9/14"/>
</dbReference>
<dbReference type="InterPro" id="IPR003210">
    <property type="entry name" value="Signal_recog_particle_SRP14"/>
</dbReference>
<sequence>MFETDVNGFVNELICILQNNESKKPVRITIKKYSPQVSGCKRKKKEQGNKLLSGEEGYECYNLVRVSDGKKRKTRVVLKNENDSTTFTGELSKLLSKVDCVKTQRK</sequence>
<keyword evidence="5" id="KW-0733">Signal recognition particle</keyword>